<dbReference type="SUPFAM" id="SSF48452">
    <property type="entry name" value="TPR-like"/>
    <property type="match status" value="1"/>
</dbReference>
<proteinExistence type="predicted"/>
<accession>A0A932CNY3</accession>
<dbReference type="Proteomes" id="UP000769766">
    <property type="component" value="Unassembled WGS sequence"/>
</dbReference>
<dbReference type="Gene3D" id="1.25.40.10">
    <property type="entry name" value="Tetratricopeptide repeat domain"/>
    <property type="match status" value="1"/>
</dbReference>
<name>A0A932CNY3_UNCTE</name>
<gene>
    <name evidence="1" type="ORF">HYY20_07110</name>
</gene>
<comment type="caution">
    <text evidence="1">The sequence shown here is derived from an EMBL/GenBank/DDBJ whole genome shotgun (WGS) entry which is preliminary data.</text>
</comment>
<reference evidence="1" key="1">
    <citation type="submission" date="2020-07" db="EMBL/GenBank/DDBJ databases">
        <title>Huge and variable diversity of episymbiotic CPR bacteria and DPANN archaea in groundwater ecosystems.</title>
        <authorList>
            <person name="He C.Y."/>
            <person name="Keren R."/>
            <person name="Whittaker M."/>
            <person name="Farag I.F."/>
            <person name="Doudna J."/>
            <person name="Cate J.H.D."/>
            <person name="Banfield J.F."/>
        </authorList>
    </citation>
    <scope>NUCLEOTIDE SEQUENCE</scope>
    <source>
        <strain evidence="1">NC_groundwater_672_Ag_B-0.1um_62_36</strain>
    </source>
</reference>
<evidence type="ECO:0008006" key="3">
    <source>
        <dbReference type="Google" id="ProtNLM"/>
    </source>
</evidence>
<dbReference type="InterPro" id="IPR011990">
    <property type="entry name" value="TPR-like_helical_dom_sf"/>
</dbReference>
<organism evidence="1 2">
    <name type="scientific">Tectimicrobiota bacterium</name>
    <dbReference type="NCBI Taxonomy" id="2528274"/>
    <lineage>
        <taxon>Bacteria</taxon>
        <taxon>Pseudomonadati</taxon>
        <taxon>Nitrospinota/Tectimicrobiota group</taxon>
        <taxon>Candidatus Tectimicrobiota</taxon>
    </lineage>
</organism>
<dbReference type="EMBL" id="JACPRF010000215">
    <property type="protein sequence ID" value="MBI2876634.1"/>
    <property type="molecule type" value="Genomic_DNA"/>
</dbReference>
<evidence type="ECO:0000313" key="1">
    <source>
        <dbReference type="EMBL" id="MBI2876634.1"/>
    </source>
</evidence>
<sequence length="266" mass="31253">MVEILSDFLRHLEDDTYRFQVARDRSGRNLYKVTLIRLNNYEKIYPNSQFQPIISFNKAKAYEKLHEYDLAIQSYQDVLNYSSPLAELAQKNIAICQELSEMSQRSQDGLLPQELLSALEKAVQDWERLVEKYRGTPYEHLAREQQERVEWEKVAFTEAHTGTWQEAEQVIQQYNALISRHAESKNLNRYLLHLGDFYARMASHYAEKEDPHGLRFDFKKFEKFADTALELYESVASKDGISEKLEAKDKVKALISYIRTVKKISQ</sequence>
<dbReference type="AlphaFoldDB" id="A0A932CNY3"/>
<evidence type="ECO:0000313" key="2">
    <source>
        <dbReference type="Proteomes" id="UP000769766"/>
    </source>
</evidence>
<protein>
    <recommendedName>
        <fullName evidence="3">Tetratricopeptide repeat protein</fullName>
    </recommendedName>
</protein>